<name>A0A7X0TMV2_9LIST</name>
<accession>A0A7X0TMV2</accession>
<sequence>MYELNEMLHLKKHDKITNPGDYIVLKGYMACKTAKQLVYFAKQGDTILVMDNFCGEMLEFEAKTEVLLVKMPKEEPFMLARRKDDLQLKLIEALIERVQFFSIPAKERMYVLLYQVGKEIGIQAGDDCYIPSVMTQREMGAYISCTREYLCVMRKNLIEEGWLGEGRGWKLLNWERWNQQWGEVITESEPVQITQL</sequence>
<gene>
    <name evidence="2" type="ORF">HB759_09075</name>
</gene>
<dbReference type="Proteomes" id="UP000532866">
    <property type="component" value="Unassembled WGS sequence"/>
</dbReference>
<dbReference type="InterPro" id="IPR036390">
    <property type="entry name" value="WH_DNA-bd_sf"/>
</dbReference>
<dbReference type="Gene3D" id="2.60.120.10">
    <property type="entry name" value="Jelly Rolls"/>
    <property type="match status" value="1"/>
</dbReference>
<dbReference type="EMBL" id="JAAROL010000003">
    <property type="protein sequence ID" value="MBC1332087.1"/>
    <property type="molecule type" value="Genomic_DNA"/>
</dbReference>
<evidence type="ECO:0000313" key="2">
    <source>
        <dbReference type="EMBL" id="MBC1332087.1"/>
    </source>
</evidence>
<dbReference type="InterPro" id="IPR018490">
    <property type="entry name" value="cNMP-bd_dom_sf"/>
</dbReference>
<evidence type="ECO:0000256" key="1">
    <source>
        <dbReference type="ARBA" id="ARBA00023159"/>
    </source>
</evidence>
<keyword evidence="1" id="KW-0010">Activator</keyword>
<evidence type="ECO:0000313" key="3">
    <source>
        <dbReference type="Proteomes" id="UP000532866"/>
    </source>
</evidence>
<organism evidence="2 3">
    <name type="scientific">Listeria booriae</name>
    <dbReference type="NCBI Taxonomy" id="1552123"/>
    <lineage>
        <taxon>Bacteria</taxon>
        <taxon>Bacillati</taxon>
        <taxon>Bacillota</taxon>
        <taxon>Bacilli</taxon>
        <taxon>Bacillales</taxon>
        <taxon>Listeriaceae</taxon>
        <taxon>Listeria</taxon>
    </lineage>
</organism>
<comment type="caution">
    <text evidence="2">The sequence shown here is derived from an EMBL/GenBank/DDBJ whole genome shotgun (WGS) entry which is preliminary data.</text>
</comment>
<dbReference type="RefSeq" id="WP_185353056.1">
    <property type="nucleotide sequence ID" value="NZ_JAARMW010000003.1"/>
</dbReference>
<dbReference type="InterPro" id="IPR014710">
    <property type="entry name" value="RmlC-like_jellyroll"/>
</dbReference>
<protein>
    <submittedName>
        <fullName evidence="2">Crp/Fnr family transcriptional regulator</fullName>
    </submittedName>
</protein>
<reference evidence="2 3" key="1">
    <citation type="submission" date="2020-03" db="EMBL/GenBank/DDBJ databases">
        <title>Soil Listeria distribution.</title>
        <authorList>
            <person name="Liao J."/>
            <person name="Wiedmann M."/>
        </authorList>
    </citation>
    <scope>NUCLEOTIDE SEQUENCE [LARGE SCALE GENOMIC DNA]</scope>
    <source>
        <strain evidence="2 3">FSL L7-1833</strain>
    </source>
</reference>
<dbReference type="AlphaFoldDB" id="A0A7X0TMV2"/>
<proteinExistence type="predicted"/>
<dbReference type="SUPFAM" id="SSF46785">
    <property type="entry name" value="Winged helix' DNA-binding domain"/>
    <property type="match status" value="1"/>
</dbReference>
<dbReference type="SUPFAM" id="SSF51206">
    <property type="entry name" value="cAMP-binding domain-like"/>
    <property type="match status" value="1"/>
</dbReference>